<dbReference type="InterPro" id="IPR051460">
    <property type="entry name" value="HdrC_iron-sulfur_subunit"/>
</dbReference>
<keyword evidence="4" id="KW-0408">Iron</keyword>
<dbReference type="PANTHER" id="PTHR43255">
    <property type="entry name" value="IRON-SULFUR-BINDING OXIDOREDUCTASE FADF-RELATED-RELATED"/>
    <property type="match status" value="1"/>
</dbReference>
<evidence type="ECO:0000313" key="7">
    <source>
        <dbReference type="EMBL" id="HIS64367.1"/>
    </source>
</evidence>
<evidence type="ECO:0000256" key="2">
    <source>
        <dbReference type="ARBA" id="ARBA00022723"/>
    </source>
</evidence>
<dbReference type="AlphaFoldDB" id="A0A9D1F8B4"/>
<dbReference type="Pfam" id="PF13183">
    <property type="entry name" value="Fer4_8"/>
    <property type="match status" value="1"/>
</dbReference>
<dbReference type="Proteomes" id="UP000886741">
    <property type="component" value="Unassembled WGS sequence"/>
</dbReference>
<dbReference type="InterPro" id="IPR009051">
    <property type="entry name" value="Helical_ferredxn"/>
</dbReference>
<protein>
    <submittedName>
        <fullName evidence="7">4Fe-4S dicluster domain-containing protein</fullName>
    </submittedName>
</protein>
<reference evidence="7" key="1">
    <citation type="submission" date="2020-10" db="EMBL/GenBank/DDBJ databases">
        <authorList>
            <person name="Gilroy R."/>
        </authorList>
    </citation>
    <scope>NUCLEOTIDE SEQUENCE</scope>
    <source>
        <strain evidence="7">ChiBcec16-1751</strain>
    </source>
</reference>
<keyword evidence="5" id="KW-0411">Iron-sulfur</keyword>
<accession>A0A9D1F8B4</accession>
<evidence type="ECO:0000259" key="6">
    <source>
        <dbReference type="PROSITE" id="PS51379"/>
    </source>
</evidence>
<proteinExistence type="predicted"/>
<name>A0A9D1F8B4_9FIRM</name>
<dbReference type="EMBL" id="DVJJ01000051">
    <property type="protein sequence ID" value="HIS64367.1"/>
    <property type="molecule type" value="Genomic_DNA"/>
</dbReference>
<evidence type="ECO:0000256" key="5">
    <source>
        <dbReference type="ARBA" id="ARBA00023014"/>
    </source>
</evidence>
<gene>
    <name evidence="7" type="ORF">IAA83_03215</name>
</gene>
<feature type="domain" description="4Fe-4S ferredoxin-type" evidence="6">
    <location>
        <begin position="14"/>
        <end position="45"/>
    </location>
</feature>
<dbReference type="GO" id="GO:0005886">
    <property type="term" value="C:plasma membrane"/>
    <property type="evidence" value="ECO:0007669"/>
    <property type="project" value="TreeGrafter"/>
</dbReference>
<sequence>MQKNQELELTATIKRISGVNPRLCMKCGKCSATCPAFDEMDYHPHQFVDLVDKGQIEKLMNSKGIWNCLSCFACLERCPRMVEPAKLIEAVRLAVIRQQGQNHLKPEQIPDLLDENLPQQAITSAFRKYAK</sequence>
<dbReference type="InterPro" id="IPR017896">
    <property type="entry name" value="4Fe4S_Fe-S-bd"/>
</dbReference>
<dbReference type="InterPro" id="IPR017900">
    <property type="entry name" value="4Fe4S_Fe_S_CS"/>
</dbReference>
<dbReference type="PROSITE" id="PS00198">
    <property type="entry name" value="4FE4S_FER_1"/>
    <property type="match status" value="2"/>
</dbReference>
<dbReference type="PROSITE" id="PS51379">
    <property type="entry name" value="4FE4S_FER_2"/>
    <property type="match status" value="1"/>
</dbReference>
<organism evidence="7 8">
    <name type="scientific">Candidatus Avoscillospira avistercoris</name>
    <dbReference type="NCBI Taxonomy" id="2840707"/>
    <lineage>
        <taxon>Bacteria</taxon>
        <taxon>Bacillati</taxon>
        <taxon>Bacillota</taxon>
        <taxon>Clostridia</taxon>
        <taxon>Eubacteriales</taxon>
        <taxon>Oscillospiraceae</taxon>
        <taxon>Oscillospiraceae incertae sedis</taxon>
        <taxon>Candidatus Avoscillospira</taxon>
    </lineage>
</organism>
<comment type="caution">
    <text evidence="7">The sequence shown here is derived from an EMBL/GenBank/DDBJ whole genome shotgun (WGS) entry which is preliminary data.</text>
</comment>
<evidence type="ECO:0000256" key="3">
    <source>
        <dbReference type="ARBA" id="ARBA00023002"/>
    </source>
</evidence>
<reference evidence="7" key="2">
    <citation type="journal article" date="2021" name="PeerJ">
        <title>Extensive microbial diversity within the chicken gut microbiome revealed by metagenomics and culture.</title>
        <authorList>
            <person name="Gilroy R."/>
            <person name="Ravi A."/>
            <person name="Getino M."/>
            <person name="Pursley I."/>
            <person name="Horton D.L."/>
            <person name="Alikhan N.F."/>
            <person name="Baker D."/>
            <person name="Gharbi K."/>
            <person name="Hall N."/>
            <person name="Watson M."/>
            <person name="Adriaenssens E.M."/>
            <person name="Foster-Nyarko E."/>
            <person name="Jarju S."/>
            <person name="Secka A."/>
            <person name="Antonio M."/>
            <person name="Oren A."/>
            <person name="Chaudhuri R.R."/>
            <person name="La Ragione R."/>
            <person name="Hildebrand F."/>
            <person name="Pallen M.J."/>
        </authorList>
    </citation>
    <scope>NUCLEOTIDE SEQUENCE</scope>
    <source>
        <strain evidence="7">ChiBcec16-1751</strain>
    </source>
</reference>
<dbReference type="GO" id="GO:0016491">
    <property type="term" value="F:oxidoreductase activity"/>
    <property type="evidence" value="ECO:0007669"/>
    <property type="project" value="UniProtKB-KW"/>
</dbReference>
<dbReference type="SUPFAM" id="SSF46548">
    <property type="entry name" value="alpha-helical ferredoxin"/>
    <property type="match status" value="1"/>
</dbReference>
<dbReference type="GO" id="GO:0051539">
    <property type="term" value="F:4 iron, 4 sulfur cluster binding"/>
    <property type="evidence" value="ECO:0007669"/>
    <property type="project" value="UniProtKB-KW"/>
</dbReference>
<evidence type="ECO:0000256" key="1">
    <source>
        <dbReference type="ARBA" id="ARBA00022485"/>
    </source>
</evidence>
<keyword evidence="1" id="KW-0004">4Fe-4S</keyword>
<keyword evidence="2" id="KW-0479">Metal-binding</keyword>
<keyword evidence="3" id="KW-0560">Oxidoreductase</keyword>
<dbReference type="PANTHER" id="PTHR43255:SF1">
    <property type="entry name" value="IRON-SULFUR-BINDING OXIDOREDUCTASE FADF-RELATED"/>
    <property type="match status" value="1"/>
</dbReference>
<evidence type="ECO:0000313" key="8">
    <source>
        <dbReference type="Proteomes" id="UP000886741"/>
    </source>
</evidence>
<dbReference type="Gene3D" id="1.10.1060.10">
    <property type="entry name" value="Alpha-helical ferredoxin"/>
    <property type="match status" value="1"/>
</dbReference>
<dbReference type="GO" id="GO:0046872">
    <property type="term" value="F:metal ion binding"/>
    <property type="evidence" value="ECO:0007669"/>
    <property type="project" value="UniProtKB-KW"/>
</dbReference>
<evidence type="ECO:0000256" key="4">
    <source>
        <dbReference type="ARBA" id="ARBA00023004"/>
    </source>
</evidence>